<dbReference type="EMBL" id="BT087634">
    <property type="protein sequence ID" value="ACR37987.1"/>
    <property type="molecule type" value="mRNA"/>
</dbReference>
<feature type="compositionally biased region" description="Basic and acidic residues" evidence="1">
    <location>
        <begin position="93"/>
        <end position="109"/>
    </location>
</feature>
<accession>C4J9Y7</accession>
<feature type="region of interest" description="Disordered" evidence="1">
    <location>
        <begin position="80"/>
        <end position="109"/>
    </location>
</feature>
<protein>
    <submittedName>
        <fullName evidence="2">Uncharacterized protein</fullName>
    </submittedName>
</protein>
<proteinExistence type="evidence at transcript level"/>
<reference evidence="2" key="1">
    <citation type="journal article" date="2009" name="PLoS Genet.">
        <title>Sequencing, mapping, and analysis of 27,455 maize full-length cDNAs.</title>
        <authorList>
            <person name="Soderlund C."/>
            <person name="Descour A."/>
            <person name="Kudrna D."/>
            <person name="Bomhoff M."/>
            <person name="Boyd L."/>
            <person name="Currie J."/>
            <person name="Angelova A."/>
            <person name="Collura K."/>
            <person name="Wissotski M."/>
            <person name="Ashley E."/>
            <person name="Morrow D."/>
            <person name="Fernandes J."/>
            <person name="Walbot V."/>
            <person name="Yu Y."/>
        </authorList>
    </citation>
    <scope>NUCLEOTIDE SEQUENCE</scope>
    <source>
        <strain evidence="2">B73</strain>
    </source>
</reference>
<dbReference type="AlphaFoldDB" id="C4J9Y7"/>
<evidence type="ECO:0000256" key="1">
    <source>
        <dbReference type="SAM" id="MobiDB-lite"/>
    </source>
</evidence>
<name>C4J9Y7_MAIZE</name>
<reference evidence="2" key="2">
    <citation type="submission" date="2012-06" db="EMBL/GenBank/DDBJ databases">
        <authorList>
            <person name="Yu Y."/>
            <person name="Currie J."/>
            <person name="Lomeli R."/>
            <person name="Angelova A."/>
            <person name="Collura K."/>
            <person name="Wissotski M."/>
            <person name="Campos D."/>
            <person name="Kudrna D."/>
            <person name="Golser W."/>
            <person name="Ashely E."/>
            <person name="Descour A."/>
            <person name="Fernandes J."/>
            <person name="Soderlund C."/>
            <person name="Walbot V."/>
        </authorList>
    </citation>
    <scope>NUCLEOTIDE SEQUENCE</scope>
    <source>
        <strain evidence="2">B73</strain>
    </source>
</reference>
<sequence>MCAAAETYLEVGAASSWSWSSVPDASLSTTDDDGRFAAANEGCTTLMTSLLLLPGGPRRSSASIISMAVRRARRSITEAKCSPAGRRKRRNSRREYRCTMDEARREQLA</sequence>
<evidence type="ECO:0000313" key="2">
    <source>
        <dbReference type="EMBL" id="ACR37987.1"/>
    </source>
</evidence>
<organism evidence="2">
    <name type="scientific">Zea mays</name>
    <name type="common">Maize</name>
    <dbReference type="NCBI Taxonomy" id="4577"/>
    <lineage>
        <taxon>Eukaryota</taxon>
        <taxon>Viridiplantae</taxon>
        <taxon>Streptophyta</taxon>
        <taxon>Embryophyta</taxon>
        <taxon>Tracheophyta</taxon>
        <taxon>Spermatophyta</taxon>
        <taxon>Magnoliopsida</taxon>
        <taxon>Liliopsida</taxon>
        <taxon>Poales</taxon>
        <taxon>Poaceae</taxon>
        <taxon>PACMAD clade</taxon>
        <taxon>Panicoideae</taxon>
        <taxon>Andropogonodae</taxon>
        <taxon>Andropogoneae</taxon>
        <taxon>Tripsacinae</taxon>
        <taxon>Zea</taxon>
    </lineage>
</organism>